<dbReference type="InterPro" id="IPR015500">
    <property type="entry name" value="Peptidase_S8_subtilisin-rel"/>
</dbReference>
<dbReference type="CDD" id="cd02120">
    <property type="entry name" value="PA_subtilisin_like"/>
    <property type="match status" value="1"/>
</dbReference>
<keyword evidence="3 9" id="KW-0645">Protease</keyword>
<dbReference type="GO" id="GO:0004252">
    <property type="term" value="F:serine-type endopeptidase activity"/>
    <property type="evidence" value="ECO:0007669"/>
    <property type="project" value="UniProtKB-UniRule"/>
</dbReference>
<proteinExistence type="inferred from homology"/>
<evidence type="ECO:0000256" key="8">
    <source>
        <dbReference type="PIRSR" id="PIRSR615500-1"/>
    </source>
</evidence>
<dbReference type="GO" id="GO:0005576">
    <property type="term" value="C:extracellular region"/>
    <property type="evidence" value="ECO:0007669"/>
    <property type="project" value="UniProtKB-SubCell"/>
</dbReference>
<dbReference type="CDD" id="cd04852">
    <property type="entry name" value="Peptidases_S8_3"/>
    <property type="match status" value="1"/>
</dbReference>
<dbReference type="InterPro" id="IPR037045">
    <property type="entry name" value="S8pro/Inhibitor_I9_sf"/>
</dbReference>
<dbReference type="Pfam" id="PF17766">
    <property type="entry name" value="fn3_6"/>
    <property type="match status" value="1"/>
</dbReference>
<dbReference type="InterPro" id="IPR023828">
    <property type="entry name" value="Peptidase_S8_Ser-AS"/>
</dbReference>
<keyword evidence="17" id="KW-1185">Reference proteome</keyword>
<evidence type="ECO:0000256" key="11">
    <source>
        <dbReference type="SAM" id="MobiDB-lite"/>
    </source>
</evidence>
<feature type="active site" description="Charge relay system" evidence="8 9">
    <location>
        <position position="520"/>
    </location>
</feature>
<dbReference type="SUPFAM" id="SSF52743">
    <property type="entry name" value="Subtilisin-like"/>
    <property type="match status" value="1"/>
</dbReference>
<dbReference type="Pfam" id="PF00082">
    <property type="entry name" value="Peptidase_S8"/>
    <property type="match status" value="1"/>
</dbReference>
<sequence length="738" mass="75527">SSAAKSTYLIQMKRHKMPEKYSTAAEWYSDHFLSHTKPSSSSSSEKFDGLLYTYSSAFHGYAAVLAPEEVDAVRGSDAVAGVMEDRVYRVQTTRSPEFLGLDGVDGFLGGYNLTEINVSTSNVIVGVIDTGIWPEDPSFGDGGLPPVPKGWRGGCDSGIVCNNKLIGARALYAGYNQANGETGAQSPRDTDGHGSHTAGTAAGSPVANAGLFGYATGTARGIASQARLSIYKACYPQGCYASDIAAAMDRAISDGVHIISISLAAGNVPYNNDVIAIGAFAATANGILVSAAAGNGGPAPGSVLNLAPWILTVGAGTIDRTFPAYAKLGNGNVYTGISVYNGTGMGKNLVPLVYNAGGGDSSLCLAGSLNSSAVSGKVVVCDRGVNERVDKALAVMDAGGVGMILANTAAQGEDIEADPDLIPGMDLGYAEATAVRAYATAGRSPTAGLSFGGTSVNVKPAPVVAAFSARGPNALTPQILKPDLIGPGVNILAAWSQAVSPTGLPEDSRVTPFNILSGTSMSCPHISGVSAILKAIHPDWSPSAIKSALITTSYTIDNTNSPIEDSVDSSVATPFVLGAGHVDPAKAVSPGLVYDANVTDYVSFLCWSNYTAESISTIAGGRNVTCPEANGVDDPGQLNYPSFSVVFVSGGRPVSYTRVVTNVGNGPSTYVVSVTAPSAATIVVIPKELVFGAKGQKLQYTSTFGSNRGANATAGNAFGAISWISNTTQVTSPVAFTW</sequence>
<evidence type="ECO:0000259" key="12">
    <source>
        <dbReference type="Pfam" id="PF00082"/>
    </source>
</evidence>
<comment type="subcellular location">
    <subcellularLocation>
        <location evidence="1">Secreted</location>
    </subcellularLocation>
</comment>
<dbReference type="InterPro" id="IPR034197">
    <property type="entry name" value="Peptidases_S8_3"/>
</dbReference>
<dbReference type="Pfam" id="PF02225">
    <property type="entry name" value="PA"/>
    <property type="match status" value="1"/>
</dbReference>
<dbReference type="FunFam" id="3.50.30.30:FF:000005">
    <property type="entry name" value="subtilisin-like protease SBT1.5"/>
    <property type="match status" value="1"/>
</dbReference>
<feature type="domain" description="Inhibitor I9" evidence="14">
    <location>
        <begin position="7"/>
        <end position="90"/>
    </location>
</feature>
<feature type="non-terminal residue" evidence="16">
    <location>
        <position position="738"/>
    </location>
</feature>
<evidence type="ECO:0000313" key="17">
    <source>
        <dbReference type="Proteomes" id="UP000015453"/>
    </source>
</evidence>
<evidence type="ECO:0000256" key="7">
    <source>
        <dbReference type="ARBA" id="ARBA00023180"/>
    </source>
</evidence>
<dbReference type="InterPro" id="IPR045051">
    <property type="entry name" value="SBT"/>
</dbReference>
<reference evidence="16 17" key="1">
    <citation type="journal article" date="2013" name="BMC Genomics">
        <title>The miniature genome of a carnivorous plant Genlisea aurea contains a low number of genes and short non-coding sequences.</title>
        <authorList>
            <person name="Leushkin E.V."/>
            <person name="Sutormin R.A."/>
            <person name="Nabieva E.R."/>
            <person name="Penin A.A."/>
            <person name="Kondrashov A.S."/>
            <person name="Logacheva M.D."/>
        </authorList>
    </citation>
    <scope>NUCLEOTIDE SEQUENCE [LARGE SCALE GENOMIC DNA]</scope>
</reference>
<dbReference type="InterPro" id="IPR023827">
    <property type="entry name" value="Peptidase_S8_Asp-AS"/>
</dbReference>
<dbReference type="Gene3D" id="3.40.50.200">
    <property type="entry name" value="Peptidase S8/S53 domain"/>
    <property type="match status" value="1"/>
</dbReference>
<keyword evidence="7" id="KW-0325">Glycoprotein</keyword>
<organism evidence="16 17">
    <name type="scientific">Genlisea aurea</name>
    <dbReference type="NCBI Taxonomy" id="192259"/>
    <lineage>
        <taxon>Eukaryota</taxon>
        <taxon>Viridiplantae</taxon>
        <taxon>Streptophyta</taxon>
        <taxon>Embryophyta</taxon>
        <taxon>Tracheophyta</taxon>
        <taxon>Spermatophyta</taxon>
        <taxon>Magnoliopsida</taxon>
        <taxon>eudicotyledons</taxon>
        <taxon>Gunneridae</taxon>
        <taxon>Pentapetalae</taxon>
        <taxon>asterids</taxon>
        <taxon>lamiids</taxon>
        <taxon>Lamiales</taxon>
        <taxon>Lentibulariaceae</taxon>
        <taxon>Genlisea</taxon>
    </lineage>
</organism>
<evidence type="ECO:0000256" key="9">
    <source>
        <dbReference type="PROSITE-ProRule" id="PRU01240"/>
    </source>
</evidence>
<protein>
    <recommendedName>
        <fullName evidence="18">Subtilisin-like protease</fullName>
    </recommendedName>
</protein>
<feature type="active site" description="Charge relay system" evidence="8 9">
    <location>
        <position position="193"/>
    </location>
</feature>
<evidence type="ECO:0000256" key="5">
    <source>
        <dbReference type="ARBA" id="ARBA00022801"/>
    </source>
</evidence>
<gene>
    <name evidence="16" type="ORF">M569_13143</name>
</gene>
<feature type="domain" description="PA" evidence="13">
    <location>
        <begin position="351"/>
        <end position="434"/>
    </location>
</feature>
<keyword evidence="4" id="KW-0732">Signal</keyword>
<name>S8DPF1_9LAMI</name>
<dbReference type="PROSITE" id="PS00138">
    <property type="entry name" value="SUBTILASE_SER"/>
    <property type="match status" value="1"/>
</dbReference>
<dbReference type="OrthoDB" id="206201at2759"/>
<dbReference type="InterPro" id="IPR000209">
    <property type="entry name" value="Peptidase_S8/S53_dom"/>
</dbReference>
<dbReference type="PANTHER" id="PTHR10795">
    <property type="entry name" value="PROPROTEIN CONVERTASE SUBTILISIN/KEXIN"/>
    <property type="match status" value="1"/>
</dbReference>
<dbReference type="Proteomes" id="UP000015453">
    <property type="component" value="Unassembled WGS sequence"/>
</dbReference>
<feature type="domain" description="Peptidase S8/S53" evidence="12">
    <location>
        <begin position="121"/>
        <end position="559"/>
    </location>
</feature>
<evidence type="ECO:0008006" key="18">
    <source>
        <dbReference type="Google" id="ProtNLM"/>
    </source>
</evidence>
<dbReference type="GO" id="GO:0006508">
    <property type="term" value="P:proteolysis"/>
    <property type="evidence" value="ECO:0007669"/>
    <property type="project" value="UniProtKB-KW"/>
</dbReference>
<accession>S8DPF1</accession>
<evidence type="ECO:0000256" key="1">
    <source>
        <dbReference type="ARBA" id="ARBA00004613"/>
    </source>
</evidence>
<feature type="non-terminal residue" evidence="16">
    <location>
        <position position="1"/>
    </location>
</feature>
<evidence type="ECO:0000256" key="3">
    <source>
        <dbReference type="ARBA" id="ARBA00022670"/>
    </source>
</evidence>
<dbReference type="PRINTS" id="PR00723">
    <property type="entry name" value="SUBTILISIN"/>
</dbReference>
<evidence type="ECO:0000313" key="16">
    <source>
        <dbReference type="EMBL" id="EPS61652.1"/>
    </source>
</evidence>
<dbReference type="PROSITE" id="PS00136">
    <property type="entry name" value="SUBTILASE_ASP"/>
    <property type="match status" value="1"/>
</dbReference>
<comment type="caution">
    <text evidence="16">The sequence shown here is derived from an EMBL/GenBank/DDBJ whole genome shotgun (WGS) entry which is preliminary data.</text>
</comment>
<evidence type="ECO:0000256" key="4">
    <source>
        <dbReference type="ARBA" id="ARBA00022729"/>
    </source>
</evidence>
<comment type="similarity">
    <text evidence="2 9 10">Belongs to the peptidase S8 family.</text>
</comment>
<dbReference type="FunFam" id="3.40.50.200:FF:000006">
    <property type="entry name" value="Subtilisin-like protease SBT1.5"/>
    <property type="match status" value="1"/>
</dbReference>
<dbReference type="PROSITE" id="PS51892">
    <property type="entry name" value="SUBTILASE"/>
    <property type="match status" value="1"/>
</dbReference>
<dbReference type="AlphaFoldDB" id="S8DPF1"/>
<dbReference type="InterPro" id="IPR010259">
    <property type="entry name" value="S8pro/Inhibitor_I9"/>
</dbReference>
<evidence type="ECO:0000259" key="15">
    <source>
        <dbReference type="Pfam" id="PF17766"/>
    </source>
</evidence>
<evidence type="ECO:0000259" key="13">
    <source>
        <dbReference type="Pfam" id="PF02225"/>
    </source>
</evidence>
<feature type="region of interest" description="Disordered" evidence="11">
    <location>
        <begin position="181"/>
        <end position="201"/>
    </location>
</feature>
<dbReference type="InterPro" id="IPR036852">
    <property type="entry name" value="Peptidase_S8/S53_dom_sf"/>
</dbReference>
<dbReference type="Gene3D" id="3.30.70.80">
    <property type="entry name" value="Peptidase S8 propeptide/proteinase inhibitor I9"/>
    <property type="match status" value="1"/>
</dbReference>
<evidence type="ECO:0000259" key="14">
    <source>
        <dbReference type="Pfam" id="PF05922"/>
    </source>
</evidence>
<dbReference type="EMBL" id="AUSU01006684">
    <property type="protein sequence ID" value="EPS61652.1"/>
    <property type="molecule type" value="Genomic_DNA"/>
</dbReference>
<dbReference type="InterPro" id="IPR041469">
    <property type="entry name" value="Subtilisin-like_FN3"/>
</dbReference>
<evidence type="ECO:0000256" key="10">
    <source>
        <dbReference type="RuleBase" id="RU003355"/>
    </source>
</evidence>
<dbReference type="InterPro" id="IPR003137">
    <property type="entry name" value="PA_domain"/>
</dbReference>
<keyword evidence="5 9" id="KW-0378">Hydrolase</keyword>
<dbReference type="Gene3D" id="2.60.40.2310">
    <property type="match status" value="1"/>
</dbReference>
<dbReference type="Pfam" id="PF05922">
    <property type="entry name" value="Inhibitor_I9"/>
    <property type="match status" value="1"/>
</dbReference>
<evidence type="ECO:0000256" key="2">
    <source>
        <dbReference type="ARBA" id="ARBA00011073"/>
    </source>
</evidence>
<dbReference type="Gene3D" id="3.50.30.30">
    <property type="match status" value="1"/>
</dbReference>
<keyword evidence="6 9" id="KW-0720">Serine protease</keyword>
<feature type="domain" description="Subtilisin-like protease fibronectin type-III" evidence="15">
    <location>
        <begin position="637"/>
        <end position="735"/>
    </location>
</feature>
<evidence type="ECO:0000256" key="6">
    <source>
        <dbReference type="ARBA" id="ARBA00022825"/>
    </source>
</evidence>
<feature type="active site" description="Charge relay system" evidence="8 9">
    <location>
        <position position="129"/>
    </location>
</feature>